<gene>
    <name evidence="1" type="ORF">VF08_33910</name>
</gene>
<protein>
    <submittedName>
        <fullName evidence="1">Uncharacterized protein</fullName>
    </submittedName>
</protein>
<name>A0A9Q5Z5F9_NOSLI</name>
<accession>A0A9Q5Z5F9</accession>
<dbReference type="EMBL" id="LAHD01000166">
    <property type="protein sequence ID" value="PHJ94366.1"/>
    <property type="molecule type" value="Genomic_DNA"/>
</dbReference>
<proteinExistence type="predicted"/>
<comment type="caution">
    <text evidence="1">The sequence shown here is derived from an EMBL/GenBank/DDBJ whole genome shotgun (WGS) entry which is preliminary data.</text>
</comment>
<dbReference type="AlphaFoldDB" id="A0A9Q5Z5F9"/>
<sequence>MAEGCDGEEKRAIAFFMIQIPCRGELVWCEKIWGEQPFAPTGVWICIKILMNWYDARNVWNSCFLVICVC</sequence>
<organism evidence="1 2">
    <name type="scientific">Nostoc linckia z8</name>
    <dbReference type="NCBI Taxonomy" id="1628746"/>
    <lineage>
        <taxon>Bacteria</taxon>
        <taxon>Bacillati</taxon>
        <taxon>Cyanobacteriota</taxon>
        <taxon>Cyanophyceae</taxon>
        <taxon>Nostocales</taxon>
        <taxon>Nostocaceae</taxon>
        <taxon>Nostoc</taxon>
    </lineage>
</organism>
<reference evidence="1 2" key="1">
    <citation type="submission" date="2015-02" db="EMBL/GenBank/DDBJ databases">
        <title>Nostoc linckia genome annotation.</title>
        <authorList>
            <person name="Zhou Z."/>
        </authorList>
    </citation>
    <scope>NUCLEOTIDE SEQUENCE [LARGE SCALE GENOMIC DNA]</scope>
    <source>
        <strain evidence="2">z8</strain>
    </source>
</reference>
<evidence type="ECO:0000313" key="2">
    <source>
        <dbReference type="Proteomes" id="UP000222310"/>
    </source>
</evidence>
<dbReference type="Proteomes" id="UP000222310">
    <property type="component" value="Unassembled WGS sequence"/>
</dbReference>
<evidence type="ECO:0000313" key="1">
    <source>
        <dbReference type="EMBL" id="PHJ94366.1"/>
    </source>
</evidence>